<proteinExistence type="predicted"/>
<sequence>MLAHAETRAASAARSAYYTDNIGLLHKFAKKGFARLDEVGVSVTYEDVFQQMSESLVRCIGTFDASKGWKFSAYFGQSCWNNFNKWAERMIEERTRLGLVSTEALAGDGGDEGDGGDSYEFLSAVDEEEDADTPESLLERRQSRLANIAMLTPNAKRVVALLLHQTPEFMAFFEETCARMVLPPKDITLRMIFRFLSLKKSECDRVRAELERVYGVAL</sequence>
<reference evidence="1 2" key="1">
    <citation type="submission" date="2018-08" db="EMBL/GenBank/DDBJ databases">
        <title>Comparative analysis of Burkholderia isolates from Puerto Rico.</title>
        <authorList>
            <person name="Hall C."/>
            <person name="Sahl J."/>
            <person name="Wagner D."/>
        </authorList>
    </citation>
    <scope>NUCLEOTIDE SEQUENCE [LARGE SCALE GENOMIC DNA]</scope>
    <source>
        <strain evidence="1 2">Bp9001</strain>
    </source>
</reference>
<comment type="caution">
    <text evidence="1">The sequence shown here is derived from an EMBL/GenBank/DDBJ whole genome shotgun (WGS) entry which is preliminary data.</text>
</comment>
<dbReference type="GO" id="GO:0003700">
    <property type="term" value="F:DNA-binding transcription factor activity"/>
    <property type="evidence" value="ECO:0007669"/>
    <property type="project" value="InterPro"/>
</dbReference>
<dbReference type="Proteomes" id="UP000269271">
    <property type="component" value="Unassembled WGS sequence"/>
</dbReference>
<evidence type="ECO:0000313" key="2">
    <source>
        <dbReference type="Proteomes" id="UP000269271"/>
    </source>
</evidence>
<dbReference type="InterPro" id="IPR013325">
    <property type="entry name" value="RNA_pol_sigma_r2"/>
</dbReference>
<dbReference type="SUPFAM" id="SSF88946">
    <property type="entry name" value="Sigma2 domain of RNA polymerase sigma factors"/>
    <property type="match status" value="1"/>
</dbReference>
<protein>
    <submittedName>
        <fullName evidence="1">Uncharacterized protein</fullName>
    </submittedName>
</protein>
<dbReference type="Gene3D" id="1.10.1740.10">
    <property type="match status" value="1"/>
</dbReference>
<dbReference type="AlphaFoldDB" id="A0A3N8QQI5"/>
<organism evidence="1 2">
    <name type="scientific">Burkholderia contaminans</name>
    <dbReference type="NCBI Taxonomy" id="488447"/>
    <lineage>
        <taxon>Bacteria</taxon>
        <taxon>Pseudomonadati</taxon>
        <taxon>Pseudomonadota</taxon>
        <taxon>Betaproteobacteria</taxon>
        <taxon>Burkholderiales</taxon>
        <taxon>Burkholderiaceae</taxon>
        <taxon>Burkholderia</taxon>
        <taxon>Burkholderia cepacia complex</taxon>
    </lineage>
</organism>
<dbReference type="RefSeq" id="WP_124618553.1">
    <property type="nucleotide sequence ID" value="NZ_QTQX01000013.1"/>
</dbReference>
<dbReference type="EMBL" id="QTQX01000013">
    <property type="protein sequence ID" value="RQT26087.1"/>
    <property type="molecule type" value="Genomic_DNA"/>
</dbReference>
<dbReference type="GO" id="GO:0006352">
    <property type="term" value="P:DNA-templated transcription initiation"/>
    <property type="evidence" value="ECO:0007669"/>
    <property type="project" value="InterPro"/>
</dbReference>
<evidence type="ECO:0000313" key="1">
    <source>
        <dbReference type="EMBL" id="RQT26087.1"/>
    </source>
</evidence>
<accession>A0A3N8QQI5</accession>
<gene>
    <name evidence="1" type="ORF">DF037_20575</name>
</gene>
<name>A0A3N8QQI5_9BURK</name>